<gene>
    <name evidence="1" type="ORF">WN944_006131</name>
</gene>
<name>A0AAP0MIP5_9ROSI</name>
<organism evidence="1 2">
    <name type="scientific">Citrus x changshan-huyou</name>
    <dbReference type="NCBI Taxonomy" id="2935761"/>
    <lineage>
        <taxon>Eukaryota</taxon>
        <taxon>Viridiplantae</taxon>
        <taxon>Streptophyta</taxon>
        <taxon>Embryophyta</taxon>
        <taxon>Tracheophyta</taxon>
        <taxon>Spermatophyta</taxon>
        <taxon>Magnoliopsida</taxon>
        <taxon>eudicotyledons</taxon>
        <taxon>Gunneridae</taxon>
        <taxon>Pentapetalae</taxon>
        <taxon>rosids</taxon>
        <taxon>malvids</taxon>
        <taxon>Sapindales</taxon>
        <taxon>Rutaceae</taxon>
        <taxon>Aurantioideae</taxon>
        <taxon>Citrus</taxon>
    </lineage>
</organism>
<dbReference type="AlphaFoldDB" id="A0AAP0MIP5"/>
<keyword evidence="2" id="KW-1185">Reference proteome</keyword>
<evidence type="ECO:0000313" key="1">
    <source>
        <dbReference type="EMBL" id="KAK9214143.1"/>
    </source>
</evidence>
<reference evidence="1 2" key="1">
    <citation type="submission" date="2024-05" db="EMBL/GenBank/DDBJ databases">
        <title>Haplotype-resolved chromosome-level genome assembly of Huyou (Citrus changshanensis).</title>
        <authorList>
            <person name="Miao C."/>
            <person name="Chen W."/>
            <person name="Wu Y."/>
            <person name="Wang L."/>
            <person name="Zhao S."/>
            <person name="Grierson D."/>
            <person name="Xu C."/>
            <person name="Chen K."/>
        </authorList>
    </citation>
    <scope>NUCLEOTIDE SEQUENCE [LARGE SCALE GENOMIC DNA]</scope>
    <source>
        <strain evidence="1">01-14</strain>
        <tissue evidence="1">Leaf</tissue>
    </source>
</reference>
<evidence type="ECO:0000313" key="2">
    <source>
        <dbReference type="Proteomes" id="UP001428341"/>
    </source>
</evidence>
<sequence>MEQLLDLLIEGQPQLSAVVILDSSGFDKTVFAAETYNNNHSLMMSITVYVIPDYQNGSRVLIIVTDVDILTLFELENGEKIALDLLPSGGPLIRINTGKASTSSSVETEAEFVFRKKAGLRWLWWISTTQDFAPEINVLGRRVDNEGRSHAITRKVIYQLEKAS</sequence>
<comment type="caution">
    <text evidence="1">The sequence shown here is derived from an EMBL/GenBank/DDBJ whole genome shotgun (WGS) entry which is preliminary data.</text>
</comment>
<accession>A0AAP0MIP5</accession>
<dbReference type="EMBL" id="JBCGBO010000003">
    <property type="protein sequence ID" value="KAK9214143.1"/>
    <property type="molecule type" value="Genomic_DNA"/>
</dbReference>
<dbReference type="Proteomes" id="UP001428341">
    <property type="component" value="Unassembled WGS sequence"/>
</dbReference>
<proteinExistence type="predicted"/>
<protein>
    <submittedName>
        <fullName evidence="1">Uncharacterized protein</fullName>
    </submittedName>
</protein>